<name>A0A3S4H3S4_SERRU</name>
<evidence type="ECO:0000313" key="1">
    <source>
        <dbReference type="EMBL" id="VEA68854.1"/>
    </source>
</evidence>
<proteinExistence type="predicted"/>
<dbReference type="Proteomes" id="UP000271603">
    <property type="component" value="Chromosome"/>
</dbReference>
<evidence type="ECO:0000313" key="2">
    <source>
        <dbReference type="Proteomes" id="UP000271603"/>
    </source>
</evidence>
<gene>
    <name evidence="1" type="ORF">NCTC9419_00645</name>
</gene>
<reference evidence="1 2" key="1">
    <citation type="submission" date="2018-12" db="EMBL/GenBank/DDBJ databases">
        <authorList>
            <consortium name="Pathogen Informatics"/>
        </authorList>
    </citation>
    <scope>NUCLEOTIDE SEQUENCE [LARGE SCALE GENOMIC DNA]</scope>
    <source>
        <strain evidence="1 2">NCTC9419</strain>
    </source>
</reference>
<dbReference type="EMBL" id="LR134155">
    <property type="protein sequence ID" value="VEA68854.1"/>
    <property type="molecule type" value="Genomic_DNA"/>
</dbReference>
<sequence>MIENRKIRGRQTLAVRAQTLVNAMQVEQHDIRLRLFSEERHYFQELFTLDPYHGHTGTRCLNSKGFRPKTVAQFANHRIALVIAGLPVRQSVVRR</sequence>
<accession>A0A3S4H3S4</accession>
<organism evidence="1 2">
    <name type="scientific">Serratia rubidaea</name>
    <name type="common">Serratia marinorubra</name>
    <dbReference type="NCBI Taxonomy" id="61652"/>
    <lineage>
        <taxon>Bacteria</taxon>
        <taxon>Pseudomonadati</taxon>
        <taxon>Pseudomonadota</taxon>
        <taxon>Gammaproteobacteria</taxon>
        <taxon>Enterobacterales</taxon>
        <taxon>Yersiniaceae</taxon>
        <taxon>Serratia</taxon>
    </lineage>
</organism>
<protein>
    <submittedName>
        <fullName evidence="1">Uncharacterized protein</fullName>
    </submittedName>
</protein>
<dbReference type="AlphaFoldDB" id="A0A3S4H3S4"/>